<dbReference type="SUPFAM" id="SSF57667">
    <property type="entry name" value="beta-beta-alpha zinc fingers"/>
    <property type="match status" value="1"/>
</dbReference>
<gene>
    <name evidence="4" type="ORF">HID58_072759</name>
</gene>
<evidence type="ECO:0000313" key="4">
    <source>
        <dbReference type="EMBL" id="KAH0875397.1"/>
    </source>
</evidence>
<dbReference type="Gene3D" id="3.30.160.60">
    <property type="entry name" value="Classic Zinc Finger"/>
    <property type="match status" value="1"/>
</dbReference>
<dbReference type="EMBL" id="JAGKQM010000016">
    <property type="protein sequence ID" value="KAH0875397.1"/>
    <property type="molecule type" value="Genomic_DNA"/>
</dbReference>
<evidence type="ECO:0000256" key="2">
    <source>
        <dbReference type="SAM" id="MobiDB-lite"/>
    </source>
</evidence>
<evidence type="ECO:0000256" key="1">
    <source>
        <dbReference type="PROSITE-ProRule" id="PRU00042"/>
    </source>
</evidence>
<feature type="compositionally biased region" description="Basic and acidic residues" evidence="2">
    <location>
        <begin position="83"/>
        <end position="93"/>
    </location>
</feature>
<dbReference type="PANTHER" id="PTHR45730:SF32">
    <property type="entry name" value="ZINC FINGER PROTEIN JAGGED"/>
    <property type="match status" value="1"/>
</dbReference>
<protein>
    <recommendedName>
        <fullName evidence="3">C2H2-type domain-containing protein</fullName>
    </recommendedName>
</protein>
<keyword evidence="1" id="KW-0862">Zinc</keyword>
<dbReference type="PROSITE" id="PS00028">
    <property type="entry name" value="ZINC_FINGER_C2H2_1"/>
    <property type="match status" value="1"/>
</dbReference>
<accession>A0ABQ7Z5A9</accession>
<feature type="compositionally biased region" description="Basic and acidic residues" evidence="2">
    <location>
        <begin position="288"/>
        <end position="301"/>
    </location>
</feature>
<feature type="region of interest" description="Disordered" evidence="2">
    <location>
        <begin position="264"/>
        <end position="316"/>
    </location>
</feature>
<feature type="non-terminal residue" evidence="4">
    <location>
        <position position="1"/>
    </location>
</feature>
<sequence>GSRLVAIASPFTQEMSLSSLSFITQTHTNTYTNHKHFHSGLSPIIYILNYSSSWREVLSHANLSFPTMRNEDNYLDLNNLPDDFSRDGNKQTLEEGSSSGQRKKKGSKEGKDESGKVYECRFCSLKFCKSQALGGHMNRHRQGKETETLNQARQLVYRNDTLTPPGITPFGYQTADPTIYRSVYSSPMLYTGSSSTNLVPQPLQPPYPYSSNQYSPYNNINDYYFSQSFRGNRSISPNPNLPTTTTVNYMAGGPVESSYTCVGEPIDQTGFPNRGSAKVRAPPLEPPQVRDGDASRQRLDPSLRLPINRFQDHHSL</sequence>
<name>A0ABQ7Z5A9_BRANA</name>
<comment type="caution">
    <text evidence="4">The sequence shown here is derived from an EMBL/GenBank/DDBJ whole genome shotgun (WGS) entry which is preliminary data.</text>
</comment>
<dbReference type="InterPro" id="IPR013087">
    <property type="entry name" value="Znf_C2H2_type"/>
</dbReference>
<proteinExistence type="predicted"/>
<evidence type="ECO:0000313" key="5">
    <source>
        <dbReference type="Proteomes" id="UP000824890"/>
    </source>
</evidence>
<keyword evidence="1" id="KW-0479">Metal-binding</keyword>
<keyword evidence="1" id="KW-0863">Zinc-finger</keyword>
<feature type="region of interest" description="Disordered" evidence="2">
    <location>
        <begin position="79"/>
        <end position="112"/>
    </location>
</feature>
<dbReference type="Proteomes" id="UP000824890">
    <property type="component" value="Unassembled WGS sequence"/>
</dbReference>
<dbReference type="InterPro" id="IPR036236">
    <property type="entry name" value="Znf_C2H2_sf"/>
</dbReference>
<dbReference type="InterPro" id="IPR045320">
    <property type="entry name" value="JAGGED/SL1-like"/>
</dbReference>
<evidence type="ECO:0000259" key="3">
    <source>
        <dbReference type="PROSITE" id="PS50157"/>
    </source>
</evidence>
<feature type="domain" description="C2H2-type" evidence="3">
    <location>
        <begin position="118"/>
        <end position="145"/>
    </location>
</feature>
<dbReference type="PANTHER" id="PTHR45730">
    <property type="entry name" value="ZINC FINGER PROTEIN JAGGED"/>
    <property type="match status" value="1"/>
</dbReference>
<dbReference type="PROSITE" id="PS50157">
    <property type="entry name" value="ZINC_FINGER_C2H2_2"/>
    <property type="match status" value="1"/>
</dbReference>
<organism evidence="4 5">
    <name type="scientific">Brassica napus</name>
    <name type="common">Rape</name>
    <dbReference type="NCBI Taxonomy" id="3708"/>
    <lineage>
        <taxon>Eukaryota</taxon>
        <taxon>Viridiplantae</taxon>
        <taxon>Streptophyta</taxon>
        <taxon>Embryophyta</taxon>
        <taxon>Tracheophyta</taxon>
        <taxon>Spermatophyta</taxon>
        <taxon>Magnoliopsida</taxon>
        <taxon>eudicotyledons</taxon>
        <taxon>Gunneridae</taxon>
        <taxon>Pentapetalae</taxon>
        <taxon>rosids</taxon>
        <taxon>malvids</taxon>
        <taxon>Brassicales</taxon>
        <taxon>Brassicaceae</taxon>
        <taxon>Brassiceae</taxon>
        <taxon>Brassica</taxon>
    </lineage>
</organism>
<keyword evidence="5" id="KW-1185">Reference proteome</keyword>
<reference evidence="4 5" key="1">
    <citation type="submission" date="2021-05" db="EMBL/GenBank/DDBJ databases">
        <title>Genome Assembly of Synthetic Allotetraploid Brassica napus Reveals Homoeologous Exchanges between Subgenomes.</title>
        <authorList>
            <person name="Davis J.T."/>
        </authorList>
    </citation>
    <scope>NUCLEOTIDE SEQUENCE [LARGE SCALE GENOMIC DNA]</scope>
    <source>
        <strain evidence="5">cv. Da-Ae</strain>
        <tissue evidence="4">Seedling</tissue>
    </source>
</reference>